<evidence type="ECO:0000313" key="2">
    <source>
        <dbReference type="EMBL" id="WZU68935.1"/>
    </source>
</evidence>
<accession>A0AAN0MD00</accession>
<dbReference type="Proteomes" id="UP001470809">
    <property type="component" value="Chromosome"/>
</dbReference>
<dbReference type="RefSeq" id="WP_342078228.1">
    <property type="nucleotide sequence ID" value="NZ_CP151767.2"/>
</dbReference>
<feature type="compositionally biased region" description="Pro residues" evidence="1">
    <location>
        <begin position="420"/>
        <end position="429"/>
    </location>
</feature>
<dbReference type="EMBL" id="CP151767">
    <property type="protein sequence ID" value="WZU68935.1"/>
    <property type="molecule type" value="Genomic_DNA"/>
</dbReference>
<sequence>MKLSEFQSADAGSFSRVAGIAMAGVLTAAIRQYPDFSRADLEWLSQEVDRGYLRWAPPFDTDFSAFDCVFPNDLANLWQDHFVQSDMSGRYRLLIDLSDIEAVSRMHDMRDVLDLFADIDPFQPFGIGAIHIAVPGSAKSVAWQWPPRIAMPDNAVLDAQSGSYGMFARGLAKAVSMDDAADIAIHTDGWPMLRNGNLKIWATGDAGFRRSTLDGAARMVANTGCAVAIWHSDLPEIPTLADNLTRELCHDLAPDLALTFAHRQLRQAGLWLPLVLLVPESGFARQNENGRISARFRDLLDDLEKLPTDMPLGDVPAGIFEHLPGATPPRSIGGLRVLLRFALRNPEETFQYERDGASAYEGLREKTTALARGDAGQEDAGPADFFAPSDIPDDFGIGEPEAMPYFEPEPVASPARDFLPPSPSAPPAAPQDDRFIARDRPPDAAETDRFLDVTLFPDHLVAATSPAHQVAQDAVLDPHSPYTLEVAIRARRTGISAAMPMAAVLNPRQDVEPLTVWVRVETSTPDLFDFSSQLRRITWLANADSDSALIHLSTREASMGREGKLEVRLLSDSLELLALVELRGIKIREPSTLELQTPLGAPTRLDPALIGQPRTLNLHFRPDANGYTMDAIWRRDGKTLEGVPLGRTVLMEELQSLNADIRAYWAKAALGVLENRESATEQTLQRMLDQVTIYGERAWRVLFGTQSPDHGDTAAALGGMLADAVDSPDQLIQITYKSGAQGFVFPWALLRPPRKRGEAADWSALWGLKHRVEQIMGVKQPDGLATSPVSVATAQDPNFAQTGPHFDTLAKIAQQHGVALNAPFDSVDALKEALNAATPAHLFYFFCHGYTPSPAHLPRDVEKAFKASDDYAFLGLGERPDMAAISFGGGRITEHELAALHAFDVPRPVFFLNMCQSAEAAPGRSDGLLLRLLDRGAAAVIGTECEMTATFASAFGEHVLDAILGGEDLGSAMLSARRYFQKSGNPLGLAYSLYGQAETRVGPPKSPPPDIFQGDMHEH</sequence>
<reference evidence="2" key="1">
    <citation type="submission" date="2024-08" db="EMBL/GenBank/DDBJ databases">
        <title>Phylogenomic analyses of a clade within the roseobacter group suggest taxonomic reassignments of species of the genera Aestuariivita, Citreicella, Loktanella, Nautella, Pelagibaca, Ruegeria, Thalassobius, Thiobacimonas and Tropicibacter, and the proposal o.</title>
        <authorList>
            <person name="Jeon C.O."/>
        </authorList>
    </citation>
    <scope>NUCLEOTIDE SEQUENCE</scope>
    <source>
        <strain evidence="2">SS1-5</strain>
    </source>
</reference>
<gene>
    <name evidence="2" type="ORF">AABB31_08755</name>
</gene>
<dbReference type="AlphaFoldDB" id="A0AAN0MD00"/>
<dbReference type="KEGG" id="yrh:AABB31_08755"/>
<name>A0AAN0MD00_9RHOB</name>
<feature type="region of interest" description="Disordered" evidence="1">
    <location>
        <begin position="999"/>
        <end position="1019"/>
    </location>
</feature>
<evidence type="ECO:0008006" key="4">
    <source>
        <dbReference type="Google" id="ProtNLM"/>
    </source>
</evidence>
<proteinExistence type="predicted"/>
<evidence type="ECO:0000256" key="1">
    <source>
        <dbReference type="SAM" id="MobiDB-lite"/>
    </source>
</evidence>
<keyword evidence="3" id="KW-1185">Reference proteome</keyword>
<protein>
    <recommendedName>
        <fullName evidence="4">CHAT domain-containing protein</fullName>
    </recommendedName>
</protein>
<organism evidence="2 3">
    <name type="scientific">Yoonia rhodophyticola</name>
    <dbReference type="NCBI Taxonomy" id="3137370"/>
    <lineage>
        <taxon>Bacteria</taxon>
        <taxon>Pseudomonadati</taxon>
        <taxon>Pseudomonadota</taxon>
        <taxon>Alphaproteobacteria</taxon>
        <taxon>Rhodobacterales</taxon>
        <taxon>Paracoccaceae</taxon>
        <taxon>Yoonia</taxon>
    </lineage>
</organism>
<feature type="region of interest" description="Disordered" evidence="1">
    <location>
        <begin position="397"/>
        <end position="439"/>
    </location>
</feature>
<evidence type="ECO:0000313" key="3">
    <source>
        <dbReference type="Proteomes" id="UP001470809"/>
    </source>
</evidence>